<dbReference type="Gene3D" id="3.40.50.1820">
    <property type="entry name" value="alpha/beta hydrolase"/>
    <property type="match status" value="1"/>
</dbReference>
<evidence type="ECO:0000256" key="1">
    <source>
        <dbReference type="ARBA" id="ARBA00022801"/>
    </source>
</evidence>
<dbReference type="PANTHER" id="PTHR43329">
    <property type="entry name" value="EPOXIDE HYDROLASE"/>
    <property type="match status" value="1"/>
</dbReference>
<dbReference type="RefSeq" id="WP_232401663.1">
    <property type="nucleotide sequence ID" value="NZ_CP102173.1"/>
</dbReference>
<accession>A0ABY5M748</accession>
<dbReference type="GO" id="GO:0016787">
    <property type="term" value="F:hydrolase activity"/>
    <property type="evidence" value="ECO:0007669"/>
    <property type="project" value="UniProtKB-KW"/>
</dbReference>
<dbReference type="InterPro" id="IPR029058">
    <property type="entry name" value="AB_hydrolase_fold"/>
</dbReference>
<evidence type="ECO:0000313" key="4">
    <source>
        <dbReference type="Proteomes" id="UP001316184"/>
    </source>
</evidence>
<sequence>MTTIDPIGATISGVQHHLDDINGVPLHHVTAGDAGTPFLLIHGWPETWYAFHRLIPLLAARHRVVAVDLRGFGDSGTEAEVYDEESTVEDLHQLVERLAIGPVHVVCQDISGGVGFRLAAEHPGDVLSLTGIETSLAGFGLEMLADVLHGGSWHASFLGTPGIASMLAPGHERELIADWAYPLMTGPAGGISPETIDEIVRAYSRDHGWRGTEGLYRQLFIDDGATRARATAHPVRVPVLAVDGVNRPFTESTLRQVAGGDFEAVTIEGVGHLVAQEDPESLADVLLRFAGRVDPH</sequence>
<protein>
    <submittedName>
        <fullName evidence="3">Alpha/beta hydrolase</fullName>
    </submittedName>
</protein>
<dbReference type="InterPro" id="IPR000639">
    <property type="entry name" value="Epox_hydrolase-like"/>
</dbReference>
<feature type="domain" description="AB hydrolase-1" evidence="2">
    <location>
        <begin position="37"/>
        <end position="134"/>
    </location>
</feature>
<reference evidence="3 4" key="1">
    <citation type="submission" date="2022-08" db="EMBL/GenBank/DDBJ databases">
        <title>novel species in genus Aeromicrobium.</title>
        <authorList>
            <person name="Ye L."/>
        </authorList>
    </citation>
    <scope>NUCLEOTIDE SEQUENCE [LARGE SCALE GENOMIC DNA]</scope>
    <source>
        <strain evidence="4">zg-Y1379</strain>
    </source>
</reference>
<dbReference type="InterPro" id="IPR000073">
    <property type="entry name" value="AB_hydrolase_1"/>
</dbReference>
<proteinExistence type="predicted"/>
<name>A0ABY5M748_9ACTN</name>
<dbReference type="Pfam" id="PF00561">
    <property type="entry name" value="Abhydrolase_1"/>
    <property type="match status" value="1"/>
</dbReference>
<organism evidence="3 4">
    <name type="scientific">Aeromicrobium wangtongii</name>
    <dbReference type="NCBI Taxonomy" id="2969247"/>
    <lineage>
        <taxon>Bacteria</taxon>
        <taxon>Bacillati</taxon>
        <taxon>Actinomycetota</taxon>
        <taxon>Actinomycetes</taxon>
        <taxon>Propionibacteriales</taxon>
        <taxon>Nocardioidaceae</taxon>
        <taxon>Aeromicrobium</taxon>
    </lineage>
</organism>
<evidence type="ECO:0000313" key="3">
    <source>
        <dbReference type="EMBL" id="UUP12876.1"/>
    </source>
</evidence>
<evidence type="ECO:0000259" key="2">
    <source>
        <dbReference type="Pfam" id="PF00561"/>
    </source>
</evidence>
<dbReference type="Proteomes" id="UP001316184">
    <property type="component" value="Chromosome"/>
</dbReference>
<dbReference type="EMBL" id="CP102173">
    <property type="protein sequence ID" value="UUP12876.1"/>
    <property type="molecule type" value="Genomic_DNA"/>
</dbReference>
<dbReference type="SUPFAM" id="SSF53474">
    <property type="entry name" value="alpha/beta-Hydrolases"/>
    <property type="match status" value="1"/>
</dbReference>
<gene>
    <name evidence="3" type="ORF">NQV15_13565</name>
</gene>
<keyword evidence="4" id="KW-1185">Reference proteome</keyword>
<dbReference type="PRINTS" id="PR00412">
    <property type="entry name" value="EPOXHYDRLASE"/>
</dbReference>
<keyword evidence="1 3" id="KW-0378">Hydrolase</keyword>